<dbReference type="EMBL" id="LT599584">
    <property type="protein sequence ID" value="SBW84484.1"/>
    <property type="molecule type" value="Genomic_DNA"/>
</dbReference>
<dbReference type="AlphaFoldDB" id="A0A1D3K805"/>
<gene>
    <name evidence="1" type="ORF">PVE_R2G0458</name>
</gene>
<accession>A0A1D3K805</accession>
<dbReference type="Proteomes" id="UP000245431">
    <property type="component" value="Chromosome PVE_r2"/>
</dbReference>
<sequence>MKQLLSSPPDLTGLSPAQHAHVLKVFPETRTDMANYLRSCAQVIVGPQTEASPDVPPIAISVLADPEFWIDCCDSVEEAHQRIASLGLVLAAQ</sequence>
<reference evidence="2" key="1">
    <citation type="submission" date="2016-07" db="EMBL/GenBank/DDBJ databases">
        <authorList>
            <person name="Florea S."/>
            <person name="Webb J.S."/>
            <person name="Jaromczyk J."/>
            <person name="Schardl C.L."/>
        </authorList>
    </citation>
    <scope>NUCLEOTIDE SEQUENCE [LARGE SCALE GENOMIC DNA]</scope>
    <source>
        <strain evidence="2">1YdBTEX2</strain>
    </source>
</reference>
<proteinExistence type="predicted"/>
<evidence type="ECO:0000313" key="2">
    <source>
        <dbReference type="Proteomes" id="UP000245431"/>
    </source>
</evidence>
<protein>
    <submittedName>
        <fullName evidence="1">Uncharacterized protein</fullName>
    </submittedName>
</protein>
<name>A0A1D3K805_PSEVE</name>
<organism evidence="1 2">
    <name type="scientific">Pseudomonas veronii 1YdBTEX2</name>
    <dbReference type="NCBI Taxonomy" id="1295141"/>
    <lineage>
        <taxon>Bacteria</taxon>
        <taxon>Pseudomonadati</taxon>
        <taxon>Pseudomonadota</taxon>
        <taxon>Gammaproteobacteria</taxon>
        <taxon>Pseudomonadales</taxon>
        <taxon>Pseudomonadaceae</taxon>
        <taxon>Pseudomonas</taxon>
    </lineage>
</organism>
<evidence type="ECO:0000313" key="1">
    <source>
        <dbReference type="EMBL" id="SBW84484.1"/>
    </source>
</evidence>